<dbReference type="EMBL" id="JAGQHR010000887">
    <property type="protein sequence ID" value="MCA9729893.1"/>
    <property type="molecule type" value="Genomic_DNA"/>
</dbReference>
<evidence type="ECO:0000313" key="3">
    <source>
        <dbReference type="Proteomes" id="UP000697710"/>
    </source>
</evidence>
<proteinExistence type="predicted"/>
<dbReference type="SUPFAM" id="SSF48695">
    <property type="entry name" value="Multiheme cytochromes"/>
    <property type="match status" value="1"/>
</dbReference>
<dbReference type="AlphaFoldDB" id="A0A956M2T8"/>
<evidence type="ECO:0000313" key="2">
    <source>
        <dbReference type="EMBL" id="MCA9729893.1"/>
    </source>
</evidence>
<reference evidence="2" key="1">
    <citation type="submission" date="2020-04" db="EMBL/GenBank/DDBJ databases">
        <authorList>
            <person name="Zhang T."/>
        </authorList>
    </citation>
    <scope>NUCLEOTIDE SEQUENCE</scope>
    <source>
        <strain evidence="2">HKST-UBA01</strain>
    </source>
</reference>
<gene>
    <name evidence="2" type="ORF">KC729_19575</name>
</gene>
<organism evidence="2 3">
    <name type="scientific">Eiseniibacteriota bacterium</name>
    <dbReference type="NCBI Taxonomy" id="2212470"/>
    <lineage>
        <taxon>Bacteria</taxon>
        <taxon>Candidatus Eiseniibacteriota</taxon>
    </lineage>
</organism>
<name>A0A956M2T8_UNCEI</name>
<feature type="non-terminal residue" evidence="2">
    <location>
        <position position="205"/>
    </location>
</feature>
<sequence>MKLHPWRALVVRAFVLPVLATGAVAADTPNPIHPAFPILDAQGGVARITGDAASATRTCGACHDIAFIRGHDTHRDRGADCIQCHFEGGHLPDRDSAYTSDGSLVREAITIGAPRNDNCALCHGLSHGGTDPLTLPEAGIDVADLTLLTGEIFSGQDLSESFLNVEGKDDRDYSWGVHAQRLLQCVDCHYAANDPERPGAKQSSV</sequence>
<evidence type="ECO:0008006" key="4">
    <source>
        <dbReference type="Google" id="ProtNLM"/>
    </source>
</evidence>
<feature type="chain" id="PRO_5037775207" description="Cytochrome c7-like domain-containing protein" evidence="1">
    <location>
        <begin position="26"/>
        <end position="205"/>
    </location>
</feature>
<keyword evidence="1" id="KW-0732">Signal</keyword>
<reference evidence="2" key="2">
    <citation type="journal article" date="2021" name="Microbiome">
        <title>Successional dynamics and alternative stable states in a saline activated sludge microbial community over 9 years.</title>
        <authorList>
            <person name="Wang Y."/>
            <person name="Ye J."/>
            <person name="Ju F."/>
            <person name="Liu L."/>
            <person name="Boyd J.A."/>
            <person name="Deng Y."/>
            <person name="Parks D.H."/>
            <person name="Jiang X."/>
            <person name="Yin X."/>
            <person name="Woodcroft B.J."/>
            <person name="Tyson G.W."/>
            <person name="Hugenholtz P."/>
            <person name="Polz M.F."/>
            <person name="Zhang T."/>
        </authorList>
    </citation>
    <scope>NUCLEOTIDE SEQUENCE</scope>
    <source>
        <strain evidence="2">HKST-UBA01</strain>
    </source>
</reference>
<evidence type="ECO:0000256" key="1">
    <source>
        <dbReference type="SAM" id="SignalP"/>
    </source>
</evidence>
<accession>A0A956M2T8</accession>
<dbReference type="InterPro" id="IPR036280">
    <property type="entry name" value="Multihaem_cyt_sf"/>
</dbReference>
<feature type="signal peptide" evidence="1">
    <location>
        <begin position="1"/>
        <end position="25"/>
    </location>
</feature>
<dbReference type="Proteomes" id="UP000697710">
    <property type="component" value="Unassembled WGS sequence"/>
</dbReference>
<protein>
    <recommendedName>
        <fullName evidence="4">Cytochrome c7-like domain-containing protein</fullName>
    </recommendedName>
</protein>
<comment type="caution">
    <text evidence="2">The sequence shown here is derived from an EMBL/GenBank/DDBJ whole genome shotgun (WGS) entry which is preliminary data.</text>
</comment>